<dbReference type="EMBL" id="KI965486">
    <property type="protein sequence ID" value="EUD64920.1"/>
    <property type="molecule type" value="Genomic_DNA"/>
</dbReference>
<evidence type="ECO:0000256" key="1">
    <source>
        <dbReference type="SAM" id="MobiDB-lite"/>
    </source>
</evidence>
<dbReference type="AlphaFoldDB" id="W7A039"/>
<protein>
    <submittedName>
        <fullName evidence="2">Uncharacterized protein</fullName>
    </submittedName>
</protein>
<gene>
    <name evidence="2" type="ORF">C922_04652</name>
</gene>
<dbReference type="VEuPathDB" id="PlasmoDB:C922_04652"/>
<sequence length="315" mass="36891">MNFPGWIKDRIWDRQRQRSETHGPLTGLSLSTIEPKDTTGAKEIKTTRWDNLTQGDLITLTDLSLRSRLTCQAMEVWMRHLEQSGRQKWDADQSTCKKGDVGFLFSGITKKECLKEKGQMQWSHLTSDKPLMSNHAYDRELAVCMDLISIILIMYQNIRKGASTWEINSRDACEIIYEELEGWSDKDTAEHIMQEWFNNRPSQDMDGWGIPIKGKTDNRSELWMEFFEQAKSFVIGMQCMKEDRPDAKWSTSCVRRRNENNCEQINDEEGTQEQRKVRSRRGVDRYKNRKLHLFMCTHPEGEAPSDIRRTKLKGE</sequence>
<reference evidence="2 3" key="1">
    <citation type="submission" date="2013-02" db="EMBL/GenBank/DDBJ databases">
        <title>The Genome Sequence of Plasmodium inui San Antonio 1.</title>
        <authorList>
            <consortium name="The Broad Institute Genome Sequencing Platform"/>
            <consortium name="The Broad Institute Genome Sequencing Center for Infectious Disease"/>
            <person name="Neafsey D."/>
            <person name="Cheeseman I."/>
            <person name="Volkman S."/>
            <person name="Adams J."/>
            <person name="Walker B."/>
            <person name="Young S.K."/>
            <person name="Zeng Q."/>
            <person name="Gargeya S."/>
            <person name="Fitzgerald M."/>
            <person name="Haas B."/>
            <person name="Abouelleil A."/>
            <person name="Alvarado L."/>
            <person name="Arachchi H.M."/>
            <person name="Berlin A.M."/>
            <person name="Chapman S.B."/>
            <person name="Dewar J."/>
            <person name="Goldberg J."/>
            <person name="Griggs A."/>
            <person name="Gujja S."/>
            <person name="Hansen M."/>
            <person name="Howarth C."/>
            <person name="Imamovic A."/>
            <person name="Larimer J."/>
            <person name="McCowan C."/>
            <person name="Murphy C."/>
            <person name="Neiman D."/>
            <person name="Pearson M."/>
            <person name="Priest M."/>
            <person name="Roberts A."/>
            <person name="Saif S."/>
            <person name="Shea T."/>
            <person name="Sisk P."/>
            <person name="Sykes S."/>
            <person name="Wortman J."/>
            <person name="Nusbaum C."/>
            <person name="Birren B."/>
        </authorList>
    </citation>
    <scope>NUCLEOTIDE SEQUENCE [LARGE SCALE GENOMIC DNA]</scope>
    <source>
        <strain evidence="2 3">San Antonio 1</strain>
    </source>
</reference>
<name>W7A039_9APIC</name>
<accession>W7A039</accession>
<feature type="region of interest" description="Disordered" evidence="1">
    <location>
        <begin position="17"/>
        <end position="42"/>
    </location>
</feature>
<organism evidence="2 3">
    <name type="scientific">Plasmodium inui San Antonio 1</name>
    <dbReference type="NCBI Taxonomy" id="1237626"/>
    <lineage>
        <taxon>Eukaryota</taxon>
        <taxon>Sar</taxon>
        <taxon>Alveolata</taxon>
        <taxon>Apicomplexa</taxon>
        <taxon>Aconoidasida</taxon>
        <taxon>Haemosporida</taxon>
        <taxon>Plasmodiidae</taxon>
        <taxon>Plasmodium</taxon>
        <taxon>Plasmodium (Plasmodium)</taxon>
    </lineage>
</organism>
<keyword evidence="3" id="KW-1185">Reference proteome</keyword>
<dbReference type="RefSeq" id="XP_008818453.1">
    <property type="nucleotide sequence ID" value="XM_008820231.1"/>
</dbReference>
<dbReference type="Proteomes" id="UP000030640">
    <property type="component" value="Unassembled WGS sequence"/>
</dbReference>
<evidence type="ECO:0000313" key="3">
    <source>
        <dbReference type="Proteomes" id="UP000030640"/>
    </source>
</evidence>
<evidence type="ECO:0000313" key="2">
    <source>
        <dbReference type="EMBL" id="EUD64920.1"/>
    </source>
</evidence>
<dbReference type="GeneID" id="20039926"/>
<proteinExistence type="predicted"/>